<keyword evidence="3" id="KW-1185">Reference proteome</keyword>
<gene>
    <name evidence="2" type="ORF">BU24DRAFT_469110</name>
</gene>
<evidence type="ECO:0000313" key="3">
    <source>
        <dbReference type="Proteomes" id="UP000799778"/>
    </source>
</evidence>
<dbReference type="AlphaFoldDB" id="A0A6A5X5Y7"/>
<feature type="coiled-coil region" evidence="1">
    <location>
        <begin position="102"/>
        <end position="129"/>
    </location>
</feature>
<dbReference type="OrthoDB" id="3794568at2759"/>
<organism evidence="2 3">
    <name type="scientific">Aaosphaeria arxii CBS 175.79</name>
    <dbReference type="NCBI Taxonomy" id="1450172"/>
    <lineage>
        <taxon>Eukaryota</taxon>
        <taxon>Fungi</taxon>
        <taxon>Dikarya</taxon>
        <taxon>Ascomycota</taxon>
        <taxon>Pezizomycotina</taxon>
        <taxon>Dothideomycetes</taxon>
        <taxon>Pleosporomycetidae</taxon>
        <taxon>Pleosporales</taxon>
        <taxon>Pleosporales incertae sedis</taxon>
        <taxon>Aaosphaeria</taxon>
    </lineage>
</organism>
<sequence length="169" mass="19741">MSLQTQTQPSRKKRTPADRLHQAVQNGFTPESSSCNDKPVYKKLAHLTKRPYKDMLELWQHYLQKHPTKDPTQFKTLEHFFEMVARQSRGTLNNGQSKHATTHSLKTQARQLRGALKRAKDQVKIEKEVLDMICNYIDGPLKEKLNLSSARRKATYLTIDNYVSMMEYY</sequence>
<dbReference type="PANTHER" id="PTHR37535:SF3">
    <property type="entry name" value="FLUG DOMAIN-CONTAINING PROTEIN"/>
    <property type="match status" value="1"/>
</dbReference>
<dbReference type="EMBL" id="ML978104">
    <property type="protein sequence ID" value="KAF2008257.1"/>
    <property type="molecule type" value="Genomic_DNA"/>
</dbReference>
<dbReference type="GeneID" id="54289982"/>
<evidence type="ECO:0000313" key="2">
    <source>
        <dbReference type="EMBL" id="KAF2008257.1"/>
    </source>
</evidence>
<dbReference type="PANTHER" id="PTHR37535">
    <property type="entry name" value="FLUG DOMAIN PROTEIN"/>
    <property type="match status" value="1"/>
</dbReference>
<accession>A0A6A5X5Y7</accession>
<keyword evidence="1" id="KW-0175">Coiled coil</keyword>
<protein>
    <submittedName>
        <fullName evidence="2">Uncharacterized protein</fullName>
    </submittedName>
</protein>
<evidence type="ECO:0000256" key="1">
    <source>
        <dbReference type="SAM" id="Coils"/>
    </source>
</evidence>
<reference evidence="2" key="1">
    <citation type="journal article" date="2020" name="Stud. Mycol.">
        <title>101 Dothideomycetes genomes: a test case for predicting lifestyles and emergence of pathogens.</title>
        <authorList>
            <person name="Haridas S."/>
            <person name="Albert R."/>
            <person name="Binder M."/>
            <person name="Bloem J."/>
            <person name="Labutti K."/>
            <person name="Salamov A."/>
            <person name="Andreopoulos B."/>
            <person name="Baker S."/>
            <person name="Barry K."/>
            <person name="Bills G."/>
            <person name="Bluhm B."/>
            <person name="Cannon C."/>
            <person name="Castanera R."/>
            <person name="Culley D."/>
            <person name="Daum C."/>
            <person name="Ezra D."/>
            <person name="Gonzalez J."/>
            <person name="Henrissat B."/>
            <person name="Kuo A."/>
            <person name="Liang C."/>
            <person name="Lipzen A."/>
            <person name="Lutzoni F."/>
            <person name="Magnuson J."/>
            <person name="Mondo S."/>
            <person name="Nolan M."/>
            <person name="Ohm R."/>
            <person name="Pangilinan J."/>
            <person name="Park H.-J."/>
            <person name="Ramirez L."/>
            <person name="Alfaro M."/>
            <person name="Sun H."/>
            <person name="Tritt A."/>
            <person name="Yoshinaga Y."/>
            <person name="Zwiers L.-H."/>
            <person name="Turgeon B."/>
            <person name="Goodwin S."/>
            <person name="Spatafora J."/>
            <person name="Crous P."/>
            <person name="Grigoriev I."/>
        </authorList>
    </citation>
    <scope>NUCLEOTIDE SEQUENCE</scope>
    <source>
        <strain evidence="2">CBS 175.79</strain>
    </source>
</reference>
<dbReference type="RefSeq" id="XP_033376596.1">
    <property type="nucleotide sequence ID" value="XM_033532585.1"/>
</dbReference>
<proteinExistence type="predicted"/>
<name>A0A6A5X5Y7_9PLEO</name>
<dbReference type="Proteomes" id="UP000799778">
    <property type="component" value="Unassembled WGS sequence"/>
</dbReference>